<dbReference type="EMBL" id="FOAN01000009">
    <property type="protein sequence ID" value="SEM27958.1"/>
    <property type="molecule type" value="Genomic_DNA"/>
</dbReference>
<proteinExistence type="predicted"/>
<dbReference type="RefSeq" id="WP_091840576.1">
    <property type="nucleotide sequence ID" value="NZ_FOAN01000009.1"/>
</dbReference>
<dbReference type="Pfam" id="PF09838">
    <property type="entry name" value="DUF2065"/>
    <property type="match status" value="1"/>
</dbReference>
<dbReference type="InterPro" id="IPR019201">
    <property type="entry name" value="DUF2065"/>
</dbReference>
<dbReference type="Proteomes" id="UP000199664">
    <property type="component" value="Unassembled WGS sequence"/>
</dbReference>
<gene>
    <name evidence="2" type="ORF">SAMN04515666_109144</name>
</gene>
<keyword evidence="1" id="KW-1133">Transmembrane helix</keyword>
<keyword evidence="3" id="KW-1185">Reference proteome</keyword>
<feature type="transmembrane region" description="Helical" evidence="1">
    <location>
        <begin position="43"/>
        <end position="59"/>
    </location>
</feature>
<dbReference type="STRING" id="1036779.SAMN04515666_109144"/>
<reference evidence="3" key="1">
    <citation type="submission" date="2016-10" db="EMBL/GenBank/DDBJ databases">
        <authorList>
            <person name="Varghese N."/>
            <person name="Submissions S."/>
        </authorList>
    </citation>
    <scope>NUCLEOTIDE SEQUENCE [LARGE SCALE GENOMIC DNA]</scope>
    <source>
        <strain evidence="3">LMG 26383,CCUG 61248,R- 45681</strain>
    </source>
</reference>
<dbReference type="OrthoDB" id="9815199at2"/>
<keyword evidence="1" id="KW-0812">Transmembrane</keyword>
<sequence length="61" mass="6429">MTDFLAALGLVFAIEGLLFASIPEIAKEALRSASETPADRMRLIGIVSAIVGVGLVWLARS</sequence>
<name>A0A1H7X4C3_9HYPH</name>
<protein>
    <recommendedName>
        <fullName evidence="4">DUF2065 domain-containing protein</fullName>
    </recommendedName>
</protein>
<dbReference type="PANTHER" id="PTHR38602:SF1">
    <property type="entry name" value="INNER MEMBRANE PROTEIN"/>
    <property type="match status" value="1"/>
</dbReference>
<evidence type="ECO:0000256" key="1">
    <source>
        <dbReference type="SAM" id="Phobius"/>
    </source>
</evidence>
<accession>A0A1H7X4C3</accession>
<evidence type="ECO:0000313" key="2">
    <source>
        <dbReference type="EMBL" id="SEM27958.1"/>
    </source>
</evidence>
<organism evidence="2 3">
    <name type="scientific">Bosea lupini</name>
    <dbReference type="NCBI Taxonomy" id="1036779"/>
    <lineage>
        <taxon>Bacteria</taxon>
        <taxon>Pseudomonadati</taxon>
        <taxon>Pseudomonadota</taxon>
        <taxon>Alphaproteobacteria</taxon>
        <taxon>Hyphomicrobiales</taxon>
        <taxon>Boseaceae</taxon>
        <taxon>Bosea</taxon>
    </lineage>
</organism>
<keyword evidence="1" id="KW-0472">Membrane</keyword>
<evidence type="ECO:0008006" key="4">
    <source>
        <dbReference type="Google" id="ProtNLM"/>
    </source>
</evidence>
<dbReference type="AlphaFoldDB" id="A0A1H7X4C3"/>
<evidence type="ECO:0000313" key="3">
    <source>
        <dbReference type="Proteomes" id="UP000199664"/>
    </source>
</evidence>
<dbReference type="PANTHER" id="PTHR38602">
    <property type="entry name" value="INNER MEMBRANE PROTEIN-RELATED"/>
    <property type="match status" value="1"/>
</dbReference>